<dbReference type="OrthoDB" id="9794671at2"/>
<name>A0A1I1EFY4_BREAD</name>
<dbReference type="Pfam" id="PF02638">
    <property type="entry name" value="GHL10"/>
    <property type="match status" value="1"/>
</dbReference>
<feature type="domain" description="Glycosyl hydrolase-like 10" evidence="2">
    <location>
        <begin position="23"/>
        <end position="338"/>
    </location>
</feature>
<dbReference type="InterPro" id="IPR017853">
    <property type="entry name" value="GH"/>
</dbReference>
<dbReference type="PANTHER" id="PTHR43405">
    <property type="entry name" value="GLYCOSYL HYDROLASE DIGH"/>
    <property type="match status" value="1"/>
</dbReference>
<dbReference type="AlphaFoldDB" id="A0A1I1EFY4"/>
<evidence type="ECO:0000259" key="2">
    <source>
        <dbReference type="Pfam" id="PF02638"/>
    </source>
</evidence>
<evidence type="ECO:0000256" key="1">
    <source>
        <dbReference type="ARBA" id="ARBA00022729"/>
    </source>
</evidence>
<dbReference type="EMBL" id="FOKY01000010">
    <property type="protein sequence ID" value="SFB84238.1"/>
    <property type="molecule type" value="Genomic_DNA"/>
</dbReference>
<keyword evidence="3" id="KW-0449">Lipoprotein</keyword>
<dbReference type="PANTHER" id="PTHR43405:SF1">
    <property type="entry name" value="GLYCOSYL HYDROLASE DIGH"/>
    <property type="match status" value="1"/>
</dbReference>
<dbReference type="SUPFAM" id="SSF51445">
    <property type="entry name" value="(Trans)glycosidases"/>
    <property type="match status" value="1"/>
</dbReference>
<proteinExistence type="predicted"/>
<evidence type="ECO:0000313" key="3">
    <source>
        <dbReference type="EMBL" id="SFB84238.1"/>
    </source>
</evidence>
<dbReference type="Proteomes" id="UP000240042">
    <property type="component" value="Unassembled WGS sequence"/>
</dbReference>
<organism evidence="3 4">
    <name type="scientific">Brevinema andersonii</name>
    <dbReference type="NCBI Taxonomy" id="34097"/>
    <lineage>
        <taxon>Bacteria</taxon>
        <taxon>Pseudomonadati</taxon>
        <taxon>Spirochaetota</taxon>
        <taxon>Spirochaetia</taxon>
        <taxon>Brevinematales</taxon>
        <taxon>Brevinemataceae</taxon>
        <taxon>Brevinema</taxon>
    </lineage>
</organism>
<dbReference type="RefSeq" id="WP_092319315.1">
    <property type="nucleotide sequence ID" value="NZ_FOKY01000010.1"/>
</dbReference>
<gene>
    <name evidence="3" type="ORF">SAMN02745150_01034</name>
</gene>
<sequence>MKKLLIYILLVSAPAYGTHPKREFRGVWIATVFNIDWPSKKGLSPEIQKQELIKHLDNLRDMKMNAAILQIKPTSDSFYRSKLSPWSRYLTGIQGKDPLYDPLAFFIEEAQKRALETHVWINPFRILNGEPFDSLDKNHIARKNSDWIINYDGRYYFDPGNPNVQAYIQKEVMEIVRNYDIDVIHMDDYFYPYKVFKNNQLVPFNDKKSWEKYGKNKFKSKDDWRRNNTATFVKNMSEAIKKEKSYVKFGISPFGVWRNQDTDPRGSKTKSGQTNYDDLFADILKWIENKWIDYVAPQIYWDFTTKNAEFDMLVDWWANAVKNQVDLYIGIGVYKLHEQQWPLSSIKKQVEYIRKKDAIDGVIYYSSKWMLNNTKGIKQDIISNIHPYPTLIPTKSALKAPQSPINFKETISNNKRILTWDTQDQTNIRYFVIYEFPDIEAADITNPSYILTKIPADIRSFEVEFKINYNYGITAVSRMHHESELTINNKITENDGLTELDNILDSIIQ</sequence>
<keyword evidence="4" id="KW-1185">Reference proteome</keyword>
<protein>
    <submittedName>
        <fullName evidence="3">Uncharacterized lipoprotein YddW, UPF0748 family</fullName>
    </submittedName>
</protein>
<reference evidence="4" key="1">
    <citation type="submission" date="2016-10" db="EMBL/GenBank/DDBJ databases">
        <authorList>
            <person name="Varghese N."/>
            <person name="Submissions S."/>
        </authorList>
    </citation>
    <scope>NUCLEOTIDE SEQUENCE [LARGE SCALE GENOMIC DNA]</scope>
    <source>
        <strain evidence="4">ATCC 43811</strain>
    </source>
</reference>
<dbReference type="InterPro" id="IPR052177">
    <property type="entry name" value="Divisome_Glycosyl_Hydrolase"/>
</dbReference>
<dbReference type="STRING" id="34097.SAMN02745150_01034"/>
<dbReference type="InterPro" id="IPR003790">
    <property type="entry name" value="GHL10"/>
</dbReference>
<dbReference type="Gene3D" id="3.20.20.80">
    <property type="entry name" value="Glycosidases"/>
    <property type="match status" value="1"/>
</dbReference>
<accession>A0A1I1EFY4</accession>
<keyword evidence="1" id="KW-0732">Signal</keyword>
<evidence type="ECO:0000313" key="4">
    <source>
        <dbReference type="Proteomes" id="UP000240042"/>
    </source>
</evidence>